<dbReference type="RefSeq" id="WP_102111180.1">
    <property type="nucleotide sequence ID" value="NZ_BMGN01000004.1"/>
</dbReference>
<name>A0A2K9N8I3_9PROT</name>
<proteinExistence type="predicted"/>
<evidence type="ECO:0000313" key="1">
    <source>
        <dbReference type="EMBL" id="AUN29450.1"/>
    </source>
</evidence>
<accession>A0A2K9N8I3</accession>
<keyword evidence="2" id="KW-1185">Reference proteome</keyword>
<sequence length="164" mass="17811">MLLRRLALALLLSLSPVFLPVAIPDAAAQMGPQTGLNRDNLVIETKGGQRHSFNVDLALTPQQQAIGLMFVEKMADEKGMLFLNDQESKLSFWMKNTLIPLDIIFIDAKGYILNIQHGKPLDLTPLPSAGPALAVLELNGGLSAKLGIKPGDRLLHPAFGVRRP</sequence>
<reference evidence="1 2" key="1">
    <citation type="submission" date="2017-12" db="EMBL/GenBank/DDBJ databases">
        <title>Genomes of bacteria within cyanobacterial aggregates.</title>
        <authorList>
            <person name="Cai H."/>
        </authorList>
    </citation>
    <scope>NUCLEOTIDE SEQUENCE [LARGE SCALE GENOMIC DNA]</scope>
    <source>
        <strain evidence="1 2">TH16</strain>
    </source>
</reference>
<dbReference type="OrthoDB" id="9808290at2"/>
<dbReference type="PANTHER" id="PTHR37953">
    <property type="entry name" value="UPF0127 PROTEIN MJ1496"/>
    <property type="match status" value="1"/>
</dbReference>
<dbReference type="AlphaFoldDB" id="A0A2K9N8I3"/>
<protein>
    <submittedName>
        <fullName evidence="1">Uncharacterized protein</fullName>
    </submittedName>
</protein>
<dbReference type="PANTHER" id="PTHR37953:SF1">
    <property type="entry name" value="UPF0127 PROTEIN MJ1496"/>
    <property type="match status" value="1"/>
</dbReference>
<gene>
    <name evidence="1" type="ORF">C0V82_03775</name>
</gene>
<dbReference type="InterPro" id="IPR003795">
    <property type="entry name" value="DUF192"/>
</dbReference>
<evidence type="ECO:0000313" key="2">
    <source>
        <dbReference type="Proteomes" id="UP000234752"/>
    </source>
</evidence>
<dbReference type="KEGG" id="ncb:C0V82_03775"/>
<dbReference type="Proteomes" id="UP000234752">
    <property type="component" value="Chromosome eg_1"/>
</dbReference>
<dbReference type="InterPro" id="IPR038695">
    <property type="entry name" value="Saro_0823-like_sf"/>
</dbReference>
<dbReference type="EMBL" id="CP025611">
    <property type="protein sequence ID" value="AUN29450.1"/>
    <property type="molecule type" value="Genomic_DNA"/>
</dbReference>
<organism evidence="1 2">
    <name type="scientific">Niveispirillum cyanobacteriorum</name>
    <dbReference type="NCBI Taxonomy" id="1612173"/>
    <lineage>
        <taxon>Bacteria</taxon>
        <taxon>Pseudomonadati</taxon>
        <taxon>Pseudomonadota</taxon>
        <taxon>Alphaproteobacteria</taxon>
        <taxon>Rhodospirillales</taxon>
        <taxon>Azospirillaceae</taxon>
        <taxon>Niveispirillum</taxon>
    </lineage>
</organism>
<dbReference type="Gene3D" id="2.60.120.1140">
    <property type="entry name" value="Protein of unknown function DUF192"/>
    <property type="match status" value="1"/>
</dbReference>
<dbReference type="Pfam" id="PF02643">
    <property type="entry name" value="DUF192"/>
    <property type="match status" value="1"/>
</dbReference>